<evidence type="ECO:0000313" key="9">
    <source>
        <dbReference type="Proteomes" id="UP000270190"/>
    </source>
</evidence>
<reference evidence="9" key="1">
    <citation type="submission" date="2018-04" db="EMBL/GenBank/DDBJ databases">
        <authorList>
            <person name="Illikoud N."/>
        </authorList>
    </citation>
    <scope>NUCLEOTIDE SEQUENCE [LARGE SCALE GENOMIC DNA]</scope>
</reference>
<dbReference type="AlphaFoldDB" id="A0A2X0R330"/>
<dbReference type="GO" id="GO:0009307">
    <property type="term" value="P:DNA restriction-modification system"/>
    <property type="evidence" value="ECO:0007669"/>
    <property type="project" value="UniProtKB-KW"/>
</dbReference>
<dbReference type="PRINTS" id="PR00105">
    <property type="entry name" value="C5METTRFRASE"/>
</dbReference>
<keyword evidence="3 5" id="KW-0949">S-adenosyl-L-methionine</keyword>
<dbReference type="GO" id="GO:0003886">
    <property type="term" value="F:DNA (cytosine-5-)-methyltransferase activity"/>
    <property type="evidence" value="ECO:0007669"/>
    <property type="project" value="UniProtKB-EC"/>
</dbReference>
<dbReference type="Gene3D" id="3.40.50.150">
    <property type="entry name" value="Vaccinia Virus protein VP39"/>
    <property type="match status" value="1"/>
</dbReference>
<dbReference type="PANTHER" id="PTHR46098">
    <property type="entry name" value="TRNA (CYTOSINE(38)-C(5))-METHYLTRANSFERASE"/>
    <property type="match status" value="1"/>
</dbReference>
<evidence type="ECO:0000256" key="4">
    <source>
        <dbReference type="ARBA" id="ARBA00022747"/>
    </source>
</evidence>
<dbReference type="REBASE" id="279143">
    <property type="entry name" value="M.Bth13ORF200027P"/>
</dbReference>
<evidence type="ECO:0000256" key="6">
    <source>
        <dbReference type="RuleBase" id="RU000416"/>
    </source>
</evidence>
<dbReference type="PROSITE" id="PS51679">
    <property type="entry name" value="SAM_MT_C5"/>
    <property type="match status" value="1"/>
</dbReference>
<keyword evidence="1 5" id="KW-0489">Methyltransferase</keyword>
<comment type="similarity">
    <text evidence="5 6">Belongs to the class I-like SAM-binding methyltransferase superfamily. C5-methyltransferase family.</text>
</comment>
<comment type="catalytic activity">
    <reaction evidence="7">
        <text>a 2'-deoxycytidine in DNA + S-adenosyl-L-methionine = a 5-methyl-2'-deoxycytidine in DNA + S-adenosyl-L-homocysteine + H(+)</text>
        <dbReference type="Rhea" id="RHEA:13681"/>
        <dbReference type="Rhea" id="RHEA-COMP:11369"/>
        <dbReference type="Rhea" id="RHEA-COMP:11370"/>
        <dbReference type="ChEBI" id="CHEBI:15378"/>
        <dbReference type="ChEBI" id="CHEBI:57856"/>
        <dbReference type="ChEBI" id="CHEBI:59789"/>
        <dbReference type="ChEBI" id="CHEBI:85452"/>
        <dbReference type="ChEBI" id="CHEBI:85454"/>
        <dbReference type="EC" id="2.1.1.37"/>
    </reaction>
</comment>
<evidence type="ECO:0000256" key="7">
    <source>
        <dbReference type="RuleBase" id="RU000417"/>
    </source>
</evidence>
<accession>A0A2X0R330</accession>
<evidence type="ECO:0000256" key="2">
    <source>
        <dbReference type="ARBA" id="ARBA00022679"/>
    </source>
</evidence>
<dbReference type="Pfam" id="PF00145">
    <property type="entry name" value="DNA_methylase"/>
    <property type="match status" value="1"/>
</dbReference>
<feature type="active site" evidence="5">
    <location>
        <position position="77"/>
    </location>
</feature>
<evidence type="ECO:0000256" key="5">
    <source>
        <dbReference type="PROSITE-ProRule" id="PRU01016"/>
    </source>
</evidence>
<dbReference type="SUPFAM" id="SSF53335">
    <property type="entry name" value="S-adenosyl-L-methionine-dependent methyltransferases"/>
    <property type="match status" value="1"/>
</dbReference>
<keyword evidence="4" id="KW-0680">Restriction system</keyword>
<dbReference type="PANTHER" id="PTHR46098:SF1">
    <property type="entry name" value="TRNA (CYTOSINE(38)-C(5))-METHYLTRANSFERASE"/>
    <property type="match status" value="1"/>
</dbReference>
<sequence>MKFIDLFAGIGGIRLGMEQAGHECVAFCERDKFAVKSYKAIHNTEGEDFYDDITTVSDEIWRSYRGTVDVVCGGFPCQAFSVAGKRKGFDDVRGTMFFYLANAVKQIEPRYFIFENVKGLLNHDKGRTFGTILNALDELGYDVEWHVLTLIVRRSY</sequence>
<name>A0A2X0R330_BROTH</name>
<dbReference type="Proteomes" id="UP000270190">
    <property type="component" value="Unassembled WGS sequence"/>
</dbReference>
<dbReference type="EMBL" id="OUNC01000013">
    <property type="protein sequence ID" value="SPP28440.1"/>
    <property type="molecule type" value="Genomic_DNA"/>
</dbReference>
<dbReference type="InterPro" id="IPR018117">
    <property type="entry name" value="C5_DNA_meth_AS"/>
</dbReference>
<protein>
    <recommendedName>
        <fullName evidence="7">Cytosine-specific methyltransferase</fullName>
        <ecNumber evidence="7">2.1.1.37</ecNumber>
    </recommendedName>
</protein>
<evidence type="ECO:0000313" key="8">
    <source>
        <dbReference type="EMBL" id="SPP28440.1"/>
    </source>
</evidence>
<gene>
    <name evidence="8" type="ORF">BTBSAS_200027</name>
</gene>
<dbReference type="InterPro" id="IPR050750">
    <property type="entry name" value="C5-MTase"/>
</dbReference>
<proteinExistence type="inferred from homology"/>
<dbReference type="GO" id="GO:0032259">
    <property type="term" value="P:methylation"/>
    <property type="evidence" value="ECO:0007669"/>
    <property type="project" value="UniProtKB-KW"/>
</dbReference>
<dbReference type="NCBIfam" id="TIGR00675">
    <property type="entry name" value="dcm"/>
    <property type="match status" value="1"/>
</dbReference>
<evidence type="ECO:0000256" key="1">
    <source>
        <dbReference type="ARBA" id="ARBA00022603"/>
    </source>
</evidence>
<dbReference type="EC" id="2.1.1.37" evidence="7"/>
<keyword evidence="2 5" id="KW-0808">Transferase</keyword>
<dbReference type="InterPro" id="IPR029063">
    <property type="entry name" value="SAM-dependent_MTases_sf"/>
</dbReference>
<organism evidence="8 9">
    <name type="scientific">Brochothrix thermosphacta</name>
    <name type="common">Microbacterium thermosphactum</name>
    <dbReference type="NCBI Taxonomy" id="2756"/>
    <lineage>
        <taxon>Bacteria</taxon>
        <taxon>Bacillati</taxon>
        <taxon>Bacillota</taxon>
        <taxon>Bacilli</taxon>
        <taxon>Bacillales</taxon>
        <taxon>Listeriaceae</taxon>
        <taxon>Brochothrix</taxon>
    </lineage>
</organism>
<evidence type="ECO:0000256" key="3">
    <source>
        <dbReference type="ARBA" id="ARBA00022691"/>
    </source>
</evidence>
<dbReference type="PROSITE" id="PS00094">
    <property type="entry name" value="C5_MTASE_1"/>
    <property type="match status" value="1"/>
</dbReference>
<dbReference type="InterPro" id="IPR001525">
    <property type="entry name" value="C5_MeTfrase"/>
</dbReference>